<gene>
    <name evidence="3" type="primary">7</name>
    <name evidence="3" type="ORF">SEA_STEAMY_7</name>
</gene>
<sequence length="271" mass="27138">MKLRSIPPEGKPALSYVKTRSGSILGRIERPVGKVIAIPGIAGPRGAQGDTGPRGLQGDPGPQGVQGIQGPKGDTGPRGLQGDQGVQGPKGDQGDQGVQGPRGVQGPQGTAGTSLDIEGTVATYADLPVKPPAGSAYVVAADGRLYFFDGTAYPANGAGVPFQGPRGQQGVQGNQGLQGPKGDQGPQGIQGPKGDTGAAGSQGPQGIQGVQGPKGDTGPAGVNSWGAIPDKPKLVYGSLNGTPVDLALWVGTEAQYQALPTKNTSTVYVRI</sequence>
<feature type="region of interest" description="Disordered" evidence="1">
    <location>
        <begin position="159"/>
        <end position="223"/>
    </location>
</feature>
<dbReference type="Gene3D" id="1.20.5.320">
    <property type="entry name" value="6-Phosphogluconate Dehydrogenase, domain 3"/>
    <property type="match status" value="1"/>
</dbReference>
<dbReference type="GeneID" id="64871421"/>
<dbReference type="KEGG" id="vg:64871421"/>
<proteinExistence type="predicted"/>
<dbReference type="Pfam" id="PF24243">
    <property type="entry name" value="Phage_tail_C"/>
    <property type="match status" value="1"/>
</dbReference>
<feature type="compositionally biased region" description="Low complexity" evidence="1">
    <location>
        <begin position="163"/>
        <end position="178"/>
    </location>
</feature>
<dbReference type="GO" id="GO:0005615">
    <property type="term" value="C:extracellular space"/>
    <property type="evidence" value="ECO:0007669"/>
    <property type="project" value="TreeGrafter"/>
</dbReference>
<dbReference type="RefSeq" id="YP_010061796.1">
    <property type="nucleotide sequence ID" value="NC_054787.1"/>
</dbReference>
<reference evidence="4" key="1">
    <citation type="submission" date="2018-06" db="EMBL/GenBank/DDBJ databases">
        <authorList>
            <person name="Zhirakovskaya E."/>
        </authorList>
    </citation>
    <scope>NUCLEOTIDE SEQUENCE [LARGE SCALE GENOMIC DNA]</scope>
</reference>
<feature type="compositionally biased region" description="Low complexity" evidence="1">
    <location>
        <begin position="201"/>
        <end position="214"/>
    </location>
</feature>
<dbReference type="InterPro" id="IPR008160">
    <property type="entry name" value="Collagen"/>
</dbReference>
<organism evidence="3 4">
    <name type="scientific">Mycobacterium phage Steamy</name>
    <dbReference type="NCBI Taxonomy" id="2250309"/>
    <lineage>
        <taxon>Viruses</taxon>
        <taxon>Duplodnaviria</taxon>
        <taxon>Heunggongvirae</taxon>
        <taxon>Uroviricota</taxon>
        <taxon>Caudoviricetes</taxon>
        <taxon>Pharaohvirus</taxon>
        <taxon>Pharaohvirus steamy</taxon>
    </lineage>
</organism>
<feature type="compositionally biased region" description="Low complexity" evidence="1">
    <location>
        <begin position="56"/>
        <end position="72"/>
    </location>
</feature>
<evidence type="ECO:0000256" key="1">
    <source>
        <dbReference type="SAM" id="MobiDB-lite"/>
    </source>
</evidence>
<evidence type="ECO:0000259" key="2">
    <source>
        <dbReference type="Pfam" id="PF24243"/>
    </source>
</evidence>
<feature type="compositionally biased region" description="Low complexity" evidence="1">
    <location>
        <begin position="81"/>
        <end position="108"/>
    </location>
</feature>
<feature type="region of interest" description="Disordered" evidence="1">
    <location>
        <begin position="39"/>
        <end position="114"/>
    </location>
</feature>
<dbReference type="PANTHER" id="PTHR24023">
    <property type="entry name" value="COLLAGEN ALPHA"/>
    <property type="match status" value="1"/>
</dbReference>
<name>A0A345L0I2_9CAUD</name>
<dbReference type="GO" id="GO:0031012">
    <property type="term" value="C:extracellular matrix"/>
    <property type="evidence" value="ECO:0007669"/>
    <property type="project" value="TreeGrafter"/>
</dbReference>
<dbReference type="InterPro" id="IPR056923">
    <property type="entry name" value="Minor_tail_gp31_C"/>
</dbReference>
<keyword evidence="4" id="KW-1185">Reference proteome</keyword>
<dbReference type="InterPro" id="IPR050149">
    <property type="entry name" value="Collagen_superfamily"/>
</dbReference>
<dbReference type="Pfam" id="PF01391">
    <property type="entry name" value="Collagen"/>
    <property type="match status" value="2"/>
</dbReference>
<feature type="domain" description="Minor tail protein gp31 C-terminal" evidence="2">
    <location>
        <begin position="247"/>
        <end position="270"/>
    </location>
</feature>
<protein>
    <submittedName>
        <fullName evidence="3">Minor tail protein</fullName>
    </submittedName>
</protein>
<dbReference type="PANTHER" id="PTHR24023:SF1082">
    <property type="entry name" value="COLLAGEN TRIPLE HELIX REPEAT"/>
    <property type="match status" value="1"/>
</dbReference>
<evidence type="ECO:0000313" key="4">
    <source>
        <dbReference type="Proteomes" id="UP000259157"/>
    </source>
</evidence>
<evidence type="ECO:0000313" key="3">
    <source>
        <dbReference type="EMBL" id="AXH48784.1"/>
    </source>
</evidence>
<dbReference type="Proteomes" id="UP000259157">
    <property type="component" value="Segment"/>
</dbReference>
<dbReference type="EMBL" id="MH513984">
    <property type="protein sequence ID" value="AXH48784.1"/>
    <property type="molecule type" value="Genomic_DNA"/>
</dbReference>
<accession>A0A345L0I2</accession>